<proteinExistence type="predicted"/>
<name>A0AAQ3KUZ5_9LILI</name>
<dbReference type="GO" id="GO:0010027">
    <property type="term" value="P:thylakoid membrane organization"/>
    <property type="evidence" value="ECO:0007669"/>
    <property type="project" value="TreeGrafter"/>
</dbReference>
<dbReference type="EMBL" id="CP136896">
    <property type="protein sequence ID" value="WOL13583.1"/>
    <property type="molecule type" value="Genomic_DNA"/>
</dbReference>
<reference evidence="2 3" key="1">
    <citation type="submission" date="2023-10" db="EMBL/GenBank/DDBJ databases">
        <title>Chromosome-scale genome assembly provides insights into flower coloration mechanisms of Canna indica.</title>
        <authorList>
            <person name="Li C."/>
        </authorList>
    </citation>
    <scope>NUCLEOTIDE SEQUENCE [LARGE SCALE GENOMIC DNA]</scope>
    <source>
        <tissue evidence="2">Flower</tissue>
    </source>
</reference>
<gene>
    <name evidence="2" type="ORF">Cni_G22353</name>
</gene>
<dbReference type="AlphaFoldDB" id="A0AAQ3KUZ5"/>
<dbReference type="Proteomes" id="UP001327560">
    <property type="component" value="Chromosome 7"/>
</dbReference>
<evidence type="ECO:0000313" key="2">
    <source>
        <dbReference type="EMBL" id="WOL13583.1"/>
    </source>
</evidence>
<evidence type="ECO:0000313" key="3">
    <source>
        <dbReference type="Proteomes" id="UP001327560"/>
    </source>
</evidence>
<dbReference type="GO" id="GO:0009507">
    <property type="term" value="C:chloroplast"/>
    <property type="evidence" value="ECO:0007669"/>
    <property type="project" value="TreeGrafter"/>
</dbReference>
<sequence length="150" mass="15989">MATQSSITVPAPTPCRPLFLQSQRFLDKKRLHLTQNGQGYSISFARQILPSAGLRVACWNTRCAAVQTQKQTLKSPSSTVTIAPPKGKEKPPKLDDGNSGFPPWHGGGGGGGGGGSGSSSGGFFLFALLVFFDYLKELEGDESYDNKILL</sequence>
<feature type="region of interest" description="Disordered" evidence="1">
    <location>
        <begin position="75"/>
        <end position="115"/>
    </location>
</feature>
<dbReference type="PANTHER" id="PTHR34938:SF1">
    <property type="entry name" value="PROTEIN FERTILITY RESTORER RF2, MITOCHONDRIAL"/>
    <property type="match status" value="1"/>
</dbReference>
<feature type="compositionally biased region" description="Basic and acidic residues" evidence="1">
    <location>
        <begin position="86"/>
        <end position="96"/>
    </location>
</feature>
<keyword evidence="3" id="KW-1185">Reference proteome</keyword>
<accession>A0AAQ3KUZ5</accession>
<dbReference type="InterPro" id="IPR040299">
    <property type="entry name" value="RF2K-like"/>
</dbReference>
<dbReference type="PANTHER" id="PTHR34938">
    <property type="entry name" value="PROTEIN FERTILITY RESTORER RF2, MITOCHONDRIAL"/>
    <property type="match status" value="1"/>
</dbReference>
<protein>
    <submittedName>
        <fullName evidence="2">Uncharacterized protein</fullName>
    </submittedName>
</protein>
<feature type="compositionally biased region" description="Gly residues" evidence="1">
    <location>
        <begin position="105"/>
        <end position="115"/>
    </location>
</feature>
<organism evidence="2 3">
    <name type="scientific">Canna indica</name>
    <name type="common">Indian-shot</name>
    <dbReference type="NCBI Taxonomy" id="4628"/>
    <lineage>
        <taxon>Eukaryota</taxon>
        <taxon>Viridiplantae</taxon>
        <taxon>Streptophyta</taxon>
        <taxon>Embryophyta</taxon>
        <taxon>Tracheophyta</taxon>
        <taxon>Spermatophyta</taxon>
        <taxon>Magnoliopsida</taxon>
        <taxon>Liliopsida</taxon>
        <taxon>Zingiberales</taxon>
        <taxon>Cannaceae</taxon>
        <taxon>Canna</taxon>
    </lineage>
</organism>
<evidence type="ECO:0000256" key="1">
    <source>
        <dbReference type="SAM" id="MobiDB-lite"/>
    </source>
</evidence>
<dbReference type="GO" id="GO:0009658">
    <property type="term" value="P:chloroplast organization"/>
    <property type="evidence" value="ECO:0007669"/>
    <property type="project" value="TreeGrafter"/>
</dbReference>